<dbReference type="EMBL" id="JYDL01000087">
    <property type="protein sequence ID" value="KRX17472.1"/>
    <property type="molecule type" value="Genomic_DNA"/>
</dbReference>
<evidence type="ECO:0000313" key="2">
    <source>
        <dbReference type="Proteomes" id="UP000054630"/>
    </source>
</evidence>
<sequence length="250" mass="26923">MHGILLFDDKRELAVLVGREPAGRGLSSPGTALALSAATLTEAASLTNVAASLDEPAALSATPSFAMSAYVRRLRSATFTLFSVAVSSSLLLFFRRLGIVTCTAAAVVDRRPGNDQFVQLISFISGYYVSDHAAYYEVLGDPAPVGILPLSQFELASLRTKTMCCIDHGDHMKCQPSNKAMLFHSRTQSAMDTISTRAFIASSVTALLAHHFEKTQHLLAWLIIHKCCGLPPTVPFPKSGPGKFRYCTVS</sequence>
<gene>
    <name evidence="1" type="ORF">T07_12466</name>
</gene>
<comment type="caution">
    <text evidence="1">The sequence shown here is derived from an EMBL/GenBank/DDBJ whole genome shotgun (WGS) entry which is preliminary data.</text>
</comment>
<dbReference type="OrthoDB" id="10644301at2759"/>
<dbReference type="Proteomes" id="UP000054630">
    <property type="component" value="Unassembled WGS sequence"/>
</dbReference>
<keyword evidence="2" id="KW-1185">Reference proteome</keyword>
<evidence type="ECO:0000313" key="1">
    <source>
        <dbReference type="EMBL" id="KRX17472.1"/>
    </source>
</evidence>
<organism evidence="1 2">
    <name type="scientific">Trichinella nelsoni</name>
    <dbReference type="NCBI Taxonomy" id="6336"/>
    <lineage>
        <taxon>Eukaryota</taxon>
        <taxon>Metazoa</taxon>
        <taxon>Ecdysozoa</taxon>
        <taxon>Nematoda</taxon>
        <taxon>Enoplea</taxon>
        <taxon>Dorylaimia</taxon>
        <taxon>Trichinellida</taxon>
        <taxon>Trichinellidae</taxon>
        <taxon>Trichinella</taxon>
    </lineage>
</organism>
<reference evidence="1 2" key="1">
    <citation type="submission" date="2015-01" db="EMBL/GenBank/DDBJ databases">
        <title>Evolution of Trichinella species and genotypes.</title>
        <authorList>
            <person name="Korhonen P.K."/>
            <person name="Edoardo P."/>
            <person name="Giuseppe L.R."/>
            <person name="Gasser R.B."/>
        </authorList>
    </citation>
    <scope>NUCLEOTIDE SEQUENCE [LARGE SCALE GENOMIC DNA]</scope>
    <source>
        <strain evidence="1">ISS37</strain>
    </source>
</reference>
<name>A0A0V0RSJ9_9BILA</name>
<protein>
    <submittedName>
        <fullName evidence="1">Uncharacterized protein</fullName>
    </submittedName>
</protein>
<accession>A0A0V0RSJ9</accession>
<dbReference type="AlphaFoldDB" id="A0A0V0RSJ9"/>
<proteinExistence type="predicted"/>